<dbReference type="Proteomes" id="UP001041814">
    <property type="component" value="Unassembled WGS sequence"/>
</dbReference>
<keyword evidence="3" id="KW-1185">Reference proteome</keyword>
<comment type="caution">
    <text evidence="2">The sequence shown here is derived from an EMBL/GenBank/DDBJ whole genome shotgun (WGS) entry which is preliminary data.</text>
</comment>
<feature type="compositionally biased region" description="Low complexity" evidence="1">
    <location>
        <begin position="184"/>
        <end position="195"/>
    </location>
</feature>
<evidence type="ECO:0000313" key="2">
    <source>
        <dbReference type="EMBL" id="MBK1713218.1"/>
    </source>
</evidence>
<feature type="region of interest" description="Disordered" evidence="1">
    <location>
        <begin position="1"/>
        <end position="50"/>
    </location>
</feature>
<dbReference type="Gene3D" id="3.40.390.10">
    <property type="entry name" value="Collagenase (Catalytic Domain)"/>
    <property type="match status" value="1"/>
</dbReference>
<dbReference type="EMBL" id="NRRU01000033">
    <property type="protein sequence ID" value="MBK1713218.1"/>
    <property type="molecule type" value="Genomic_DNA"/>
</dbReference>
<dbReference type="InterPro" id="IPR024079">
    <property type="entry name" value="MetalloPept_cat_dom_sf"/>
</dbReference>
<proteinExistence type="predicted"/>
<reference evidence="2" key="1">
    <citation type="submission" date="2017-08" db="EMBL/GenBank/DDBJ databases">
        <authorList>
            <person name="Imhoff J.F."/>
            <person name="Rahn T."/>
            <person name="Kuenzel S."/>
            <person name="Neulinger S.C."/>
        </authorList>
    </citation>
    <scope>NUCLEOTIDE SEQUENCE</scope>
    <source>
        <strain evidence="2">IM 151</strain>
    </source>
</reference>
<accession>A0ABS1DU24</accession>
<evidence type="ECO:0000313" key="3">
    <source>
        <dbReference type="Proteomes" id="UP001041814"/>
    </source>
</evidence>
<feature type="region of interest" description="Disordered" evidence="1">
    <location>
        <begin position="132"/>
        <end position="203"/>
    </location>
</feature>
<name>A0ABS1DU24_RUBGE</name>
<feature type="compositionally biased region" description="Polar residues" evidence="1">
    <location>
        <begin position="22"/>
        <end position="40"/>
    </location>
</feature>
<reference evidence="2" key="2">
    <citation type="journal article" date="2020" name="Microorganisms">
        <title>Osmotic Adaptation and Compatible Solute Biosynthesis of Phototrophic Bacteria as Revealed from Genome Analyses.</title>
        <authorList>
            <person name="Imhoff J.F."/>
            <person name="Rahn T."/>
            <person name="Kunzel S."/>
            <person name="Keller A."/>
            <person name="Neulinger S.C."/>
        </authorList>
    </citation>
    <scope>NUCLEOTIDE SEQUENCE</scope>
    <source>
        <strain evidence="2">IM 151</strain>
    </source>
</reference>
<protein>
    <submittedName>
        <fullName evidence="2">Uncharacterized protein</fullName>
    </submittedName>
</protein>
<sequence>MGPLSSIDRNTTTSHDAAVSARATSQAGSDSSSVRVNLQAASAARTRRETGDIQVDRVLSGNDSVSKTVTYSFADKGVAAGDPVAQKSQSLADRQRVRDALSYYATVANVEFVEVRAGGDIEYPVAAMPAPSAVREANSPEGGGHDDGSAASRERAQAEAATQQAQAQAAAAQAAVERPRQSDDLLGLNLPDPDGQGSQPILA</sequence>
<feature type="compositionally biased region" description="Basic and acidic residues" evidence="1">
    <location>
        <begin position="143"/>
        <end position="157"/>
    </location>
</feature>
<feature type="compositionally biased region" description="Low complexity" evidence="1">
    <location>
        <begin position="158"/>
        <end position="175"/>
    </location>
</feature>
<evidence type="ECO:0000256" key="1">
    <source>
        <dbReference type="SAM" id="MobiDB-lite"/>
    </source>
</evidence>
<gene>
    <name evidence="2" type="ORF">CKO43_10545</name>
</gene>
<organism evidence="2 3">
    <name type="scientific">Rubrivivax gelatinosus</name>
    <name type="common">Rhodocyclus gelatinosus</name>
    <name type="synonym">Rhodopseudomonas gelatinosa</name>
    <dbReference type="NCBI Taxonomy" id="28068"/>
    <lineage>
        <taxon>Bacteria</taxon>
        <taxon>Pseudomonadati</taxon>
        <taxon>Pseudomonadota</taxon>
        <taxon>Betaproteobacteria</taxon>
        <taxon>Burkholderiales</taxon>
        <taxon>Sphaerotilaceae</taxon>
        <taxon>Rubrivivax</taxon>
    </lineage>
</organism>